<dbReference type="InterPro" id="IPR011050">
    <property type="entry name" value="Pectin_lyase_fold/virulence"/>
</dbReference>
<gene>
    <name evidence="4" type="ORF">OKA04_19880</name>
</gene>
<dbReference type="EMBL" id="JAPDDS010000013">
    <property type="protein sequence ID" value="MCW1887009.1"/>
    <property type="molecule type" value="Genomic_DNA"/>
</dbReference>
<dbReference type="InterPro" id="IPR059177">
    <property type="entry name" value="GH29D-like_dom"/>
</dbReference>
<evidence type="ECO:0000256" key="2">
    <source>
        <dbReference type="SAM" id="SignalP"/>
    </source>
</evidence>
<dbReference type="SUPFAM" id="SSF51126">
    <property type="entry name" value="Pectin lyase-like"/>
    <property type="match status" value="1"/>
</dbReference>
<dbReference type="Pfam" id="PF13290">
    <property type="entry name" value="CHB_HEX_C_1"/>
    <property type="match status" value="1"/>
</dbReference>
<dbReference type="Proteomes" id="UP001207930">
    <property type="component" value="Unassembled WGS sequence"/>
</dbReference>
<dbReference type="NCBIfam" id="TIGR02601">
    <property type="entry name" value="autotrns_rpt"/>
    <property type="match status" value="3"/>
</dbReference>
<evidence type="ECO:0000313" key="5">
    <source>
        <dbReference type="Proteomes" id="UP001207930"/>
    </source>
</evidence>
<organism evidence="4 5">
    <name type="scientific">Luteolibacter flavescens</name>
    <dbReference type="NCBI Taxonomy" id="1859460"/>
    <lineage>
        <taxon>Bacteria</taxon>
        <taxon>Pseudomonadati</taxon>
        <taxon>Verrucomicrobiota</taxon>
        <taxon>Verrucomicrobiia</taxon>
        <taxon>Verrucomicrobiales</taxon>
        <taxon>Verrucomicrobiaceae</taxon>
        <taxon>Luteolibacter</taxon>
    </lineage>
</organism>
<evidence type="ECO:0000256" key="1">
    <source>
        <dbReference type="ARBA" id="ARBA00022729"/>
    </source>
</evidence>
<evidence type="ECO:0000313" key="4">
    <source>
        <dbReference type="EMBL" id="MCW1887009.1"/>
    </source>
</evidence>
<comment type="caution">
    <text evidence="4">The sequence shown here is derived from an EMBL/GenBank/DDBJ whole genome shotgun (WGS) entry which is preliminary data.</text>
</comment>
<name>A0ABT3FUN9_9BACT</name>
<accession>A0ABT3FUN9</accession>
<reference evidence="4 5" key="1">
    <citation type="submission" date="2022-10" db="EMBL/GenBank/DDBJ databases">
        <title>Luteolibacter flavescens strain MCCC 1K03193, whole genome shotgun sequencing project.</title>
        <authorList>
            <person name="Zhao G."/>
            <person name="Shen L."/>
        </authorList>
    </citation>
    <scope>NUCLEOTIDE SEQUENCE [LARGE SCALE GENOMIC DNA]</scope>
    <source>
        <strain evidence="4 5">MCCC 1K03193</strain>
    </source>
</reference>
<keyword evidence="1 2" id="KW-0732">Signal</keyword>
<feature type="chain" id="PRO_5046389112" evidence="2">
    <location>
        <begin position="26"/>
        <end position="1687"/>
    </location>
</feature>
<dbReference type="RefSeq" id="WP_264502963.1">
    <property type="nucleotide sequence ID" value="NZ_JAPDDS010000013.1"/>
</dbReference>
<dbReference type="Pfam" id="PF12951">
    <property type="entry name" value="PATR"/>
    <property type="match status" value="6"/>
</dbReference>
<keyword evidence="5" id="KW-1185">Reference proteome</keyword>
<feature type="domain" description="GH29D-like beta-sandwich" evidence="3">
    <location>
        <begin position="827"/>
        <end position="900"/>
    </location>
</feature>
<evidence type="ECO:0000259" key="3">
    <source>
        <dbReference type="Pfam" id="PF13290"/>
    </source>
</evidence>
<proteinExistence type="predicted"/>
<feature type="signal peptide" evidence="2">
    <location>
        <begin position="1"/>
        <end position="25"/>
    </location>
</feature>
<sequence length="1687" mass="167475">MKKNHSILRSSILLLAASLPAVVQADYFWDGTDLTADADGGAGTWDATTANWDDAVTAGNPVPWLNTQNAVFGGTAGNVSIAAGGITAANVSFNTTGYSVQGGTLAVGTGSITTAPGVDATVSSVITGSSGLTKAGTGTLTLTGLSTYTGNTTILAGTLKSVPAYPTYRYYRFEVLTKTTPSDGYNQIGELHYYKNGVRTAAIAGSQTGSGTGEQLWSNANDNKGANINDGFTKYGVGTLPYFLRFDFGTPTAFDGYNWSSGNDSTPARNPRRWKLSASNDDLNYTVIDDRSTADQAGPGTTYSWSGYLATYGVNNNSANTGFSNAYPLGQAIPVTSSLAIATGASFDMNGHPFITAGLADSGGAGGSVINSVATPVTLKVGSAGNSSFSGTISDGVGAVTVAKVGGGTQTLTGTTSNTYTGLTILGGSGKLLLAKTGGAIAIPGNVSLSSSNFGGNAAGIVLGENEQIANSAILTWTSQAYGDTSQADTFFRMNGKTETVGGLVSPNNGLAVIENRGRDDSGAYPNGVLIINVTGTNSYSYGGQIRNIDGGSNGGAIALTKTGTGTQILGGTMTGATGPAQVLGGTLRVNSSLASATVAVSGSGSILEGTGTVTGALTIDSGGVLSPGVAAAGTFIAGGAVTVGNGGMISLTGTATLNSSPVVGSGGVLSLAGTSTLGGSATIGNGGILRGVGTITGAVNAQAGSEVAPGGTSIATLNTNNSVTLAGNSTFQLNKTGATLTNDKLKGFTTITYGGTLTLSFTGDTLVLGDSFQLFEPGTSGSYAGGFTSITGLPTLPAGLNWETTSLNSTGRITVVNTASLPSFSPNGGSYVGAQSVTIASDPGSTIYYTIDGSDPVVDGPATLTGTSPVTGISIATDSVVTLKAFAAGSGLSNSAISTAVYRTATNPRWVVDADGAWSGSGNWYNGMIPSSIGAPVDFTLPQTANRVVSLDISRTVGSLTFGNTNPFTWTISNPASNTSVLTLAVPTGTPTINVQNVTSTIVSNLAGTQGLSKTGPGTLLLSGSSSYTGTTSVDGGVLAALNLAANGLNSSIGAGTTLALNGTTFRYTNAGSNGAFNRNITLGAGGGTIDTDTPTNFLFSNGVISGPGSLTKIGVRQLILNGNSTYDGDTFVNTAEVQFRTLTSFGSTVGKTVVAADARVSAGGAVIGTILENFELNGLGGGNGALQANDASTNITYGGNIVLATESGIGGGMPFAISGPISGGGGLVKVASNVVTLNGATNNTYTGVTTLGGNGKLLLAKTGGAIAISGNINMSSAANANPNNAGIVLAGDEQIANTSVITWTPTAFGGGVQQAGYLRLNGHTETVGGLVSAGNINEPAIENRGLGDGGAYNAGTLIINVAEAASYVYGGQIRNVDGGTGGGTIAITKTGLGTQTISGTHTYSGATTVNAGTLVVNSTLTASPVTVAAGGTLKGTGGTASTLTAAAGSTIAPGASVGTFSAGNTVLDGTYACEIDGATADRLTVTGSLDIAGATLNFDVLTAPTEDSYIIASYTTDLTGTFEVVDLPSGYEVVYDAELKQIRLDVAPVTGGSFASFAETYNLSGVPTDDEDGDGLQDAVEYVLGTDPTDPASANAPTASLVGGNLVFTFTRDDAALTPDISIAVEVSTTLATWPEVYEVGIDTAASDEGVVVTDGEGSDTITVTIPQGTDTAKFARLKVTVAVP</sequence>
<dbReference type="InterPro" id="IPR013425">
    <property type="entry name" value="Autotrns_rpt"/>
</dbReference>
<protein>
    <submittedName>
        <fullName evidence="4">Autotransporter-associated beta strand repeat-containing protein</fullName>
    </submittedName>
</protein>